<dbReference type="AlphaFoldDB" id="A0A3P6BGS9"/>
<gene>
    <name evidence="1" type="ORF">BOLC3T19331H</name>
</gene>
<accession>A0A3P6BGS9</accession>
<protein>
    <submittedName>
        <fullName evidence="1">Uncharacterized protein</fullName>
    </submittedName>
</protein>
<evidence type="ECO:0000313" key="1">
    <source>
        <dbReference type="EMBL" id="VDC97020.1"/>
    </source>
</evidence>
<organism evidence="1">
    <name type="scientific">Brassica oleracea</name>
    <name type="common">Wild cabbage</name>
    <dbReference type="NCBI Taxonomy" id="3712"/>
    <lineage>
        <taxon>Eukaryota</taxon>
        <taxon>Viridiplantae</taxon>
        <taxon>Streptophyta</taxon>
        <taxon>Embryophyta</taxon>
        <taxon>Tracheophyta</taxon>
        <taxon>Spermatophyta</taxon>
        <taxon>Magnoliopsida</taxon>
        <taxon>eudicotyledons</taxon>
        <taxon>Gunneridae</taxon>
        <taxon>Pentapetalae</taxon>
        <taxon>rosids</taxon>
        <taxon>malvids</taxon>
        <taxon>Brassicales</taxon>
        <taxon>Brassicaceae</taxon>
        <taxon>Brassiceae</taxon>
        <taxon>Brassica</taxon>
    </lineage>
</organism>
<name>A0A3P6BGS9_BRAOL</name>
<feature type="non-terminal residue" evidence="1">
    <location>
        <position position="1"/>
    </location>
</feature>
<proteinExistence type="predicted"/>
<reference evidence="1" key="1">
    <citation type="submission" date="2018-11" db="EMBL/GenBank/DDBJ databases">
        <authorList>
            <consortium name="Genoscope - CEA"/>
            <person name="William W."/>
        </authorList>
    </citation>
    <scope>NUCLEOTIDE SEQUENCE</scope>
</reference>
<sequence length="36" mass="4098">CVFPCSPILLIWKELWIGDLTRELSGNTTESQDTCQ</sequence>
<dbReference type="EMBL" id="LR031872">
    <property type="protein sequence ID" value="VDC97020.1"/>
    <property type="molecule type" value="Genomic_DNA"/>
</dbReference>